<dbReference type="InterPro" id="IPR003593">
    <property type="entry name" value="AAA+_ATPase"/>
</dbReference>
<evidence type="ECO:0000256" key="2">
    <source>
        <dbReference type="ARBA" id="ARBA00022448"/>
    </source>
</evidence>
<keyword evidence="8" id="KW-1185">Reference proteome</keyword>
<dbReference type="GO" id="GO:0016887">
    <property type="term" value="F:ATP hydrolysis activity"/>
    <property type="evidence" value="ECO:0007669"/>
    <property type="project" value="InterPro"/>
</dbReference>
<dbReference type="Gene3D" id="3.40.50.300">
    <property type="entry name" value="P-loop containing nucleotide triphosphate hydrolases"/>
    <property type="match status" value="1"/>
</dbReference>
<dbReference type="EMBL" id="JAGYPF010000004">
    <property type="protein sequence ID" value="MBS4214972.1"/>
    <property type="molecule type" value="Genomic_DNA"/>
</dbReference>
<evidence type="ECO:0000256" key="5">
    <source>
        <dbReference type="ARBA" id="ARBA00022970"/>
    </source>
</evidence>
<dbReference type="GO" id="GO:0015658">
    <property type="term" value="F:branched-chain amino acid transmembrane transporter activity"/>
    <property type="evidence" value="ECO:0007669"/>
    <property type="project" value="TreeGrafter"/>
</dbReference>
<dbReference type="InterPro" id="IPR052156">
    <property type="entry name" value="BCAA_Transport_ATP-bd_LivF"/>
</dbReference>
<accession>A0A942U8P1</accession>
<reference evidence="7" key="1">
    <citation type="submission" date="2021-05" db="EMBL/GenBank/DDBJ databases">
        <title>Novel Bacillus species.</title>
        <authorList>
            <person name="Liu G."/>
        </authorList>
    </citation>
    <scope>NUCLEOTIDE SEQUENCE</scope>
    <source>
        <strain evidence="7">FJAT-49825</strain>
    </source>
</reference>
<dbReference type="Proteomes" id="UP000679749">
    <property type="component" value="Unassembled WGS sequence"/>
</dbReference>
<dbReference type="AlphaFoldDB" id="A0A942U8P1"/>
<dbReference type="Pfam" id="PF00005">
    <property type="entry name" value="ABC_tran"/>
    <property type="match status" value="1"/>
</dbReference>
<dbReference type="GO" id="GO:0005524">
    <property type="term" value="F:ATP binding"/>
    <property type="evidence" value="ECO:0007669"/>
    <property type="project" value="UniProtKB-KW"/>
</dbReference>
<evidence type="ECO:0000313" key="8">
    <source>
        <dbReference type="Proteomes" id="UP000679749"/>
    </source>
</evidence>
<proteinExistence type="inferred from homology"/>
<sequence length="236" mass="26588">MLRIEKLNSYYGTSHVLHNLSIMIKEGQGVALIGRNGAGKSSTMKSIMGLMPRVDGDITFAENPINKEKTHKRVRMGIGYVPEDRRIYKDLTVEENITIAANAIKKVRKPLELNEVWENFPLLKDLRKRKGSELSGGEQQILSIARSVVGRPKLILLDEPTEGIAPIIVQNLKEVIKNMIDQMEVAVLLAEQNIKFTIDLTDYVYVIDNGQIVYSGSSEEFKNREDLHHKFLGVSS</sequence>
<keyword evidence="5" id="KW-0029">Amino-acid transport</keyword>
<dbReference type="PANTHER" id="PTHR43820:SF2">
    <property type="entry name" value="ABC TRANSPORTER ATP-BINDING PROTEIN"/>
    <property type="match status" value="1"/>
</dbReference>
<dbReference type="PROSITE" id="PS50893">
    <property type="entry name" value="ABC_TRANSPORTER_2"/>
    <property type="match status" value="1"/>
</dbReference>
<dbReference type="PANTHER" id="PTHR43820">
    <property type="entry name" value="HIGH-AFFINITY BRANCHED-CHAIN AMINO ACID TRANSPORT ATP-BINDING PROTEIN LIVF"/>
    <property type="match status" value="1"/>
</dbReference>
<evidence type="ECO:0000256" key="1">
    <source>
        <dbReference type="ARBA" id="ARBA00005417"/>
    </source>
</evidence>
<feature type="domain" description="ABC transporter" evidence="6">
    <location>
        <begin position="2"/>
        <end position="234"/>
    </location>
</feature>
<comment type="similarity">
    <text evidence="1">Belongs to the ABC transporter superfamily.</text>
</comment>
<gene>
    <name evidence="7" type="ORF">KHA99_21225</name>
</gene>
<dbReference type="InterPro" id="IPR027417">
    <property type="entry name" value="P-loop_NTPase"/>
</dbReference>
<evidence type="ECO:0000256" key="4">
    <source>
        <dbReference type="ARBA" id="ARBA00022840"/>
    </source>
</evidence>
<organism evidence="7 8">
    <name type="scientific">Neobacillus rhizophilus</name>
    <dbReference type="NCBI Taxonomy" id="2833579"/>
    <lineage>
        <taxon>Bacteria</taxon>
        <taxon>Bacillati</taxon>
        <taxon>Bacillota</taxon>
        <taxon>Bacilli</taxon>
        <taxon>Bacillales</taxon>
        <taxon>Bacillaceae</taxon>
        <taxon>Neobacillus</taxon>
    </lineage>
</organism>
<dbReference type="GO" id="GO:0015807">
    <property type="term" value="P:L-amino acid transport"/>
    <property type="evidence" value="ECO:0007669"/>
    <property type="project" value="TreeGrafter"/>
</dbReference>
<evidence type="ECO:0000313" key="7">
    <source>
        <dbReference type="EMBL" id="MBS4214972.1"/>
    </source>
</evidence>
<dbReference type="InterPro" id="IPR003439">
    <property type="entry name" value="ABC_transporter-like_ATP-bd"/>
</dbReference>
<dbReference type="CDD" id="cd03224">
    <property type="entry name" value="ABC_TM1139_LivF_branched"/>
    <property type="match status" value="1"/>
</dbReference>
<dbReference type="SUPFAM" id="SSF52540">
    <property type="entry name" value="P-loop containing nucleoside triphosphate hydrolases"/>
    <property type="match status" value="1"/>
</dbReference>
<evidence type="ECO:0000256" key="3">
    <source>
        <dbReference type="ARBA" id="ARBA00022741"/>
    </source>
</evidence>
<name>A0A942U8P1_9BACI</name>
<keyword evidence="3" id="KW-0547">Nucleotide-binding</keyword>
<comment type="caution">
    <text evidence="7">The sequence shown here is derived from an EMBL/GenBank/DDBJ whole genome shotgun (WGS) entry which is preliminary data.</text>
</comment>
<evidence type="ECO:0000259" key="6">
    <source>
        <dbReference type="PROSITE" id="PS50893"/>
    </source>
</evidence>
<keyword evidence="4 7" id="KW-0067">ATP-binding</keyword>
<protein>
    <submittedName>
        <fullName evidence="7">ABC transporter ATP-binding protein</fullName>
    </submittedName>
</protein>
<dbReference type="RefSeq" id="WP_213119470.1">
    <property type="nucleotide sequence ID" value="NZ_JAGYPF010000004.1"/>
</dbReference>
<dbReference type="SMART" id="SM00382">
    <property type="entry name" value="AAA"/>
    <property type="match status" value="1"/>
</dbReference>
<keyword evidence="2" id="KW-0813">Transport</keyword>